<feature type="transmembrane region" description="Helical" evidence="8">
    <location>
        <begin position="139"/>
        <end position="159"/>
    </location>
</feature>
<evidence type="ECO:0000256" key="5">
    <source>
        <dbReference type="ARBA" id="ARBA00022777"/>
    </source>
</evidence>
<dbReference type="Gene3D" id="3.30.450.20">
    <property type="entry name" value="PAS domain"/>
    <property type="match status" value="1"/>
</dbReference>
<dbReference type="InterPro" id="IPR050351">
    <property type="entry name" value="BphY/WalK/GraS-like"/>
</dbReference>
<dbReference type="STRING" id="519442.Huta_1743"/>
<accession>C7NRH9</accession>
<dbReference type="PROSITE" id="PS50109">
    <property type="entry name" value="HIS_KIN"/>
    <property type="match status" value="1"/>
</dbReference>
<dbReference type="SUPFAM" id="SSF55785">
    <property type="entry name" value="PYP-like sensor domain (PAS domain)"/>
    <property type="match status" value="1"/>
</dbReference>
<evidence type="ECO:0000313" key="11">
    <source>
        <dbReference type="Proteomes" id="UP000002071"/>
    </source>
</evidence>
<dbReference type="HOGENOM" id="CLU_000445_114_58_2"/>
<sequence>MIRIAWVAGALVVLVTGVIVAGRTARRHDHPGVVPYALLAVLLAGMGATIAFSRSGLVPIELDAISELLLIGGYAFASLLWIAFVFEYTGRGPAMTPRRWAGIVLLGGLTVTSTAVTWAQQTARLQVGLLGQLSSLTTFVLQVAVFSLGLLGVVLLVRSAVTYDDLARDSAVAFALTGVGITFLPIAIGYGGQLGGDSIYRVVFVQLAAVVGVLAWTAFGTDAFERGAAAGHLARKTALDAMSVPVLVVDREDRLLDVNQAAAETFDVETTRLRHHSLADVTDVPEDPPADRPVTLRTTTGRREFAVDRTEITGTDGDVLGRAYRFRDVTDRKTREQRLQVLNRVIRHNLRNDLDAIRGFAEPIRDEELPAGEASQYFDRIETLATELVDLADAVDRSQRVLTGDPLERTQCDLVTIARSVAGSATDADVTLDLPGAVVIRSDPDAIESVLTELLDNAITHTDRTPPSVTVCIHSTADGGRIEVADDGPGIPPEERNPLLEGEETPSRHSSGIGLWLVSWTVTRLGGELAFDERDPRGSVVIVDLPDLERSNQFGPPDT</sequence>
<dbReference type="PRINTS" id="PR00344">
    <property type="entry name" value="BCTRLSENSOR"/>
</dbReference>
<keyword evidence="8" id="KW-0812">Transmembrane</keyword>
<evidence type="ECO:0000313" key="10">
    <source>
        <dbReference type="EMBL" id="ACV11915.1"/>
    </source>
</evidence>
<protein>
    <recommendedName>
        <fullName evidence="2">histidine kinase</fullName>
        <ecNumber evidence="2">2.7.13.3</ecNumber>
    </recommendedName>
</protein>
<dbReference type="RefSeq" id="WP_015789487.1">
    <property type="nucleotide sequence ID" value="NC_013158.1"/>
</dbReference>
<evidence type="ECO:0000256" key="2">
    <source>
        <dbReference type="ARBA" id="ARBA00012438"/>
    </source>
</evidence>
<dbReference type="GO" id="GO:0000156">
    <property type="term" value="F:phosphorelay response regulator activity"/>
    <property type="evidence" value="ECO:0007669"/>
    <property type="project" value="TreeGrafter"/>
</dbReference>
<dbReference type="InterPro" id="IPR005467">
    <property type="entry name" value="His_kinase_dom"/>
</dbReference>
<dbReference type="InterPro" id="IPR003661">
    <property type="entry name" value="HisK_dim/P_dom"/>
</dbReference>
<dbReference type="AlphaFoldDB" id="C7NRH9"/>
<keyword evidence="8" id="KW-1133">Transmembrane helix</keyword>
<dbReference type="PANTHER" id="PTHR42878">
    <property type="entry name" value="TWO-COMPONENT HISTIDINE KINASE"/>
    <property type="match status" value="1"/>
</dbReference>
<reference evidence="10 11" key="1">
    <citation type="journal article" date="2009" name="Stand. Genomic Sci.">
        <title>Complete genome sequence of Halorhabdus utahensis type strain (AX-2).</title>
        <authorList>
            <person name="Anderson I."/>
            <person name="Tindall B.J."/>
            <person name="Pomrenke H."/>
            <person name="Goker M."/>
            <person name="Lapidus A."/>
            <person name="Nolan M."/>
            <person name="Copeland A."/>
            <person name="Glavina Del Rio T."/>
            <person name="Chen F."/>
            <person name="Tice H."/>
            <person name="Cheng J.F."/>
            <person name="Lucas S."/>
            <person name="Chertkov O."/>
            <person name="Bruce D."/>
            <person name="Brettin T."/>
            <person name="Detter J.C."/>
            <person name="Han C."/>
            <person name="Goodwin L."/>
            <person name="Land M."/>
            <person name="Hauser L."/>
            <person name="Chang Y.J."/>
            <person name="Jeffries C.D."/>
            <person name="Pitluck S."/>
            <person name="Pati A."/>
            <person name="Mavromatis K."/>
            <person name="Ivanova N."/>
            <person name="Ovchinnikova G."/>
            <person name="Chen A."/>
            <person name="Palaniappan K."/>
            <person name="Chain P."/>
            <person name="Rohde M."/>
            <person name="Bristow J."/>
            <person name="Eisen J.A."/>
            <person name="Markowitz V."/>
            <person name="Hugenholtz P."/>
            <person name="Kyrpides N.C."/>
            <person name="Klenk H.P."/>
        </authorList>
    </citation>
    <scope>NUCLEOTIDE SEQUENCE [LARGE SCALE GENOMIC DNA]</scope>
    <source>
        <strain evidence="11">DSM 12940 / JCM 11049 / AX-2</strain>
    </source>
</reference>
<keyword evidence="3" id="KW-0597">Phosphoprotein</keyword>
<evidence type="ECO:0000256" key="4">
    <source>
        <dbReference type="ARBA" id="ARBA00022679"/>
    </source>
</evidence>
<keyword evidence="6 8" id="KW-0472">Membrane</keyword>
<dbReference type="EC" id="2.7.13.3" evidence="2"/>
<dbReference type="CDD" id="cd00075">
    <property type="entry name" value="HATPase"/>
    <property type="match status" value="1"/>
</dbReference>
<name>C7NRH9_HALUD</name>
<dbReference type="InterPro" id="IPR036890">
    <property type="entry name" value="HATPase_C_sf"/>
</dbReference>
<dbReference type="SMART" id="SM00387">
    <property type="entry name" value="HATPase_c"/>
    <property type="match status" value="1"/>
</dbReference>
<gene>
    <name evidence="10" type="ordered locus">Huta_1743</name>
</gene>
<feature type="transmembrane region" description="Helical" evidence="8">
    <location>
        <begin position="100"/>
        <end position="119"/>
    </location>
</feature>
<evidence type="ECO:0000256" key="6">
    <source>
        <dbReference type="ARBA" id="ARBA00023136"/>
    </source>
</evidence>
<dbReference type="InterPro" id="IPR003594">
    <property type="entry name" value="HATPase_dom"/>
</dbReference>
<feature type="transmembrane region" description="Helical" evidence="8">
    <location>
        <begin position="6"/>
        <end position="22"/>
    </location>
</feature>
<feature type="transmembrane region" description="Helical" evidence="8">
    <location>
        <begin position="171"/>
        <end position="192"/>
    </location>
</feature>
<evidence type="ECO:0000256" key="8">
    <source>
        <dbReference type="SAM" id="Phobius"/>
    </source>
</evidence>
<dbReference type="Pfam" id="PF02518">
    <property type="entry name" value="HATPase_c"/>
    <property type="match status" value="1"/>
</dbReference>
<comment type="catalytic activity">
    <reaction evidence="1">
        <text>ATP + protein L-histidine = ADP + protein N-phospho-L-histidine.</text>
        <dbReference type="EC" id="2.7.13.3"/>
    </reaction>
</comment>
<dbReference type="SUPFAM" id="SSF55874">
    <property type="entry name" value="ATPase domain of HSP90 chaperone/DNA topoisomerase II/histidine kinase"/>
    <property type="match status" value="1"/>
</dbReference>
<dbReference type="InterPro" id="IPR000014">
    <property type="entry name" value="PAS"/>
</dbReference>
<feature type="transmembrane region" description="Helical" evidence="8">
    <location>
        <begin position="64"/>
        <end position="88"/>
    </location>
</feature>
<dbReference type="GO" id="GO:0016020">
    <property type="term" value="C:membrane"/>
    <property type="evidence" value="ECO:0007669"/>
    <property type="project" value="UniProtKB-SubCell"/>
</dbReference>
<dbReference type="GO" id="GO:0030295">
    <property type="term" value="F:protein kinase activator activity"/>
    <property type="evidence" value="ECO:0007669"/>
    <property type="project" value="TreeGrafter"/>
</dbReference>
<dbReference type="InterPro" id="IPR004358">
    <property type="entry name" value="Sig_transdc_His_kin-like_C"/>
</dbReference>
<dbReference type="eggNOG" id="arCOG02327">
    <property type="taxonomic scope" value="Archaea"/>
</dbReference>
<dbReference type="GO" id="GO:0007234">
    <property type="term" value="P:osmosensory signaling via phosphorelay pathway"/>
    <property type="evidence" value="ECO:0007669"/>
    <property type="project" value="TreeGrafter"/>
</dbReference>
<dbReference type="SMART" id="SM00388">
    <property type="entry name" value="HisKA"/>
    <property type="match status" value="1"/>
</dbReference>
<feature type="region of interest" description="Disordered" evidence="7">
    <location>
        <begin position="484"/>
        <end position="508"/>
    </location>
</feature>
<feature type="domain" description="Histidine kinase" evidence="9">
    <location>
        <begin position="345"/>
        <end position="549"/>
    </location>
</feature>
<organism evidence="10 11">
    <name type="scientific">Halorhabdus utahensis (strain DSM 12940 / JCM 11049 / AX-2)</name>
    <dbReference type="NCBI Taxonomy" id="519442"/>
    <lineage>
        <taxon>Archaea</taxon>
        <taxon>Methanobacteriati</taxon>
        <taxon>Methanobacteriota</taxon>
        <taxon>Stenosarchaea group</taxon>
        <taxon>Halobacteria</taxon>
        <taxon>Halobacteriales</taxon>
        <taxon>Haloarculaceae</taxon>
        <taxon>Halorhabdus</taxon>
    </lineage>
</organism>
<proteinExistence type="predicted"/>
<dbReference type="OrthoDB" id="3369at2157"/>
<dbReference type="GeneID" id="8384029"/>
<dbReference type="EMBL" id="CP001687">
    <property type="protein sequence ID" value="ACV11915.1"/>
    <property type="molecule type" value="Genomic_DNA"/>
</dbReference>
<dbReference type="Gene3D" id="3.30.565.10">
    <property type="entry name" value="Histidine kinase-like ATPase, C-terminal domain"/>
    <property type="match status" value="1"/>
</dbReference>
<dbReference type="GO" id="GO:0000155">
    <property type="term" value="F:phosphorelay sensor kinase activity"/>
    <property type="evidence" value="ECO:0007669"/>
    <property type="project" value="InterPro"/>
</dbReference>
<dbReference type="PANTHER" id="PTHR42878:SF14">
    <property type="entry name" value="OSMOLARITY TWO-COMPONENT SYSTEM PROTEIN SSK1"/>
    <property type="match status" value="1"/>
</dbReference>
<dbReference type="InterPro" id="IPR035965">
    <property type="entry name" value="PAS-like_dom_sf"/>
</dbReference>
<dbReference type="Proteomes" id="UP000002071">
    <property type="component" value="Chromosome"/>
</dbReference>
<feature type="transmembrane region" description="Helical" evidence="8">
    <location>
        <begin position="34"/>
        <end position="52"/>
    </location>
</feature>
<dbReference type="CDD" id="cd00130">
    <property type="entry name" value="PAS"/>
    <property type="match status" value="1"/>
</dbReference>
<evidence type="ECO:0000259" key="9">
    <source>
        <dbReference type="PROSITE" id="PS50109"/>
    </source>
</evidence>
<dbReference type="Pfam" id="PF13188">
    <property type="entry name" value="PAS_8"/>
    <property type="match status" value="1"/>
</dbReference>
<dbReference type="CDD" id="cd00082">
    <property type="entry name" value="HisKA"/>
    <property type="match status" value="1"/>
</dbReference>
<dbReference type="KEGG" id="hut:Huta_1743"/>
<keyword evidence="4" id="KW-0808">Transferase</keyword>
<evidence type="ECO:0000256" key="7">
    <source>
        <dbReference type="SAM" id="MobiDB-lite"/>
    </source>
</evidence>
<keyword evidence="5 10" id="KW-0418">Kinase</keyword>
<feature type="transmembrane region" description="Helical" evidence="8">
    <location>
        <begin position="198"/>
        <end position="219"/>
    </location>
</feature>
<keyword evidence="11" id="KW-1185">Reference proteome</keyword>
<evidence type="ECO:0000256" key="3">
    <source>
        <dbReference type="ARBA" id="ARBA00022553"/>
    </source>
</evidence>
<evidence type="ECO:0000256" key="1">
    <source>
        <dbReference type="ARBA" id="ARBA00000085"/>
    </source>
</evidence>